<dbReference type="SFLD" id="SFLDS00019">
    <property type="entry name" value="Glutathione_Transferase_(cytos"/>
    <property type="match status" value="1"/>
</dbReference>
<dbReference type="Pfam" id="PF13417">
    <property type="entry name" value="GST_N_3"/>
    <property type="match status" value="1"/>
</dbReference>
<protein>
    <submittedName>
        <fullName evidence="3">GST-like protein</fullName>
        <ecNumber evidence="3">1.8.4.-</ecNumber>
    </submittedName>
</protein>
<dbReference type="PROSITE" id="PS50405">
    <property type="entry name" value="GST_CTER"/>
    <property type="match status" value="1"/>
</dbReference>
<dbReference type="InterPro" id="IPR036249">
    <property type="entry name" value="Thioredoxin-like_sf"/>
</dbReference>
<dbReference type="Proteomes" id="UP000566324">
    <property type="component" value="Unassembled WGS sequence"/>
</dbReference>
<dbReference type="PANTHER" id="PTHR44051:SF19">
    <property type="entry name" value="DISULFIDE-BOND OXIDOREDUCTASE YFCG"/>
    <property type="match status" value="1"/>
</dbReference>
<evidence type="ECO:0000259" key="2">
    <source>
        <dbReference type="PROSITE" id="PS50405"/>
    </source>
</evidence>
<dbReference type="EC" id="1.8.4.-" evidence="3"/>
<evidence type="ECO:0000313" key="3">
    <source>
        <dbReference type="EMBL" id="MBB4631623.1"/>
    </source>
</evidence>
<evidence type="ECO:0000259" key="1">
    <source>
        <dbReference type="PROSITE" id="PS50404"/>
    </source>
</evidence>
<feature type="domain" description="GST C-terminal" evidence="2">
    <location>
        <begin position="90"/>
        <end position="216"/>
    </location>
</feature>
<dbReference type="InterPro" id="IPR036282">
    <property type="entry name" value="Glutathione-S-Trfase_C_sf"/>
</dbReference>
<dbReference type="InterPro" id="IPR040079">
    <property type="entry name" value="Glutathione_S-Trfase"/>
</dbReference>
<keyword evidence="3" id="KW-0560">Oxidoreductase</keyword>
<keyword evidence="4" id="KW-1185">Reference proteome</keyword>
<comment type="caution">
    <text evidence="3">The sequence shown here is derived from an EMBL/GenBank/DDBJ whole genome shotgun (WGS) entry which is preliminary data.</text>
</comment>
<dbReference type="SUPFAM" id="SSF47616">
    <property type="entry name" value="GST C-terminal domain-like"/>
    <property type="match status" value="1"/>
</dbReference>
<feature type="domain" description="GST N-terminal" evidence="1">
    <location>
        <begin position="1"/>
        <end position="87"/>
    </location>
</feature>
<evidence type="ECO:0000313" key="4">
    <source>
        <dbReference type="Proteomes" id="UP000566324"/>
    </source>
</evidence>
<dbReference type="GO" id="GO:0016491">
    <property type="term" value="F:oxidoreductase activity"/>
    <property type="evidence" value="ECO:0007669"/>
    <property type="project" value="UniProtKB-KW"/>
</dbReference>
<gene>
    <name evidence="3" type="ORF">GGQ98_001235</name>
</gene>
<dbReference type="InterPro" id="IPR010987">
    <property type="entry name" value="Glutathione-S-Trfase_C-like"/>
</dbReference>
<proteinExistence type="predicted"/>
<dbReference type="InterPro" id="IPR004045">
    <property type="entry name" value="Glutathione_S-Trfase_N"/>
</dbReference>
<sequence>MIDLHFVTSPNVTKVVIALEEMGLEYRLRPTDLSKGEHLDPANVSGAINGKLPVICDDSPEDGGDPITIFESGAILQYLAERSGRFLPAEGRARIETMQWLFWQMGGIGPIGGQLWHFRMFAPRIAPDVDNSYSCRRYDRMFDALWETMDRRLTDRAYLAADYSIADMAAFPWIAYLEPERGIASFPNVQRWRDEIAARPAVRAAYEKAGSVDAGYARAENGATMFPWEGLMENVIVV</sequence>
<dbReference type="CDD" id="cd03048">
    <property type="entry name" value="GST_N_Ure2p_like"/>
    <property type="match status" value="1"/>
</dbReference>
<organism evidence="3 4">
    <name type="scientific">Sphingosinicella soli</name>
    <dbReference type="NCBI Taxonomy" id="333708"/>
    <lineage>
        <taxon>Bacteria</taxon>
        <taxon>Pseudomonadati</taxon>
        <taxon>Pseudomonadota</taxon>
        <taxon>Alphaproteobacteria</taxon>
        <taxon>Sphingomonadales</taxon>
        <taxon>Sphingosinicellaceae</taxon>
        <taxon>Sphingosinicella</taxon>
    </lineage>
</organism>
<dbReference type="PROSITE" id="PS50404">
    <property type="entry name" value="GST_NTER"/>
    <property type="match status" value="1"/>
</dbReference>
<dbReference type="Gene3D" id="3.40.30.10">
    <property type="entry name" value="Glutaredoxin"/>
    <property type="match status" value="1"/>
</dbReference>
<dbReference type="InterPro" id="IPR004046">
    <property type="entry name" value="GST_C"/>
</dbReference>
<accession>A0A7W7B204</accession>
<reference evidence="3 4" key="1">
    <citation type="submission" date="2020-08" db="EMBL/GenBank/DDBJ databases">
        <title>Genomic Encyclopedia of Type Strains, Phase IV (KMG-IV): sequencing the most valuable type-strain genomes for metagenomic binning, comparative biology and taxonomic classification.</title>
        <authorList>
            <person name="Goeker M."/>
        </authorList>
    </citation>
    <scope>NUCLEOTIDE SEQUENCE [LARGE SCALE GENOMIC DNA]</scope>
    <source>
        <strain evidence="3 4">DSM 17328</strain>
    </source>
</reference>
<dbReference type="SFLD" id="SFLDG00358">
    <property type="entry name" value="Main_(cytGST)"/>
    <property type="match status" value="1"/>
</dbReference>
<dbReference type="AlphaFoldDB" id="A0A7W7B204"/>
<dbReference type="EMBL" id="JACHNZ010000011">
    <property type="protein sequence ID" value="MBB4631623.1"/>
    <property type="molecule type" value="Genomic_DNA"/>
</dbReference>
<dbReference type="Gene3D" id="1.20.1050.10">
    <property type="match status" value="1"/>
</dbReference>
<dbReference type="Pfam" id="PF00043">
    <property type="entry name" value="GST_C"/>
    <property type="match status" value="1"/>
</dbReference>
<dbReference type="PANTHER" id="PTHR44051">
    <property type="entry name" value="GLUTATHIONE S-TRANSFERASE-RELATED"/>
    <property type="match status" value="1"/>
</dbReference>
<dbReference type="SUPFAM" id="SSF52833">
    <property type="entry name" value="Thioredoxin-like"/>
    <property type="match status" value="1"/>
</dbReference>
<name>A0A7W7B204_9SPHN</name>
<dbReference type="RefSeq" id="WP_184066647.1">
    <property type="nucleotide sequence ID" value="NZ_JACHNZ010000011.1"/>
</dbReference>
<dbReference type="SFLD" id="SFLDG01151">
    <property type="entry name" value="Main.2:_Nu-like"/>
    <property type="match status" value="1"/>
</dbReference>